<dbReference type="SUPFAM" id="SSF55816">
    <property type="entry name" value="5'-nucleotidase (syn. UDP-sugar hydrolase), C-terminal domain"/>
    <property type="match status" value="1"/>
</dbReference>
<dbReference type="Gene3D" id="3.90.780.10">
    <property type="entry name" value="5'-Nucleotidase, C-terminal domain"/>
    <property type="match status" value="1"/>
</dbReference>
<dbReference type="GO" id="GO:0009166">
    <property type="term" value="P:nucleotide catabolic process"/>
    <property type="evidence" value="ECO:0007669"/>
    <property type="project" value="InterPro"/>
</dbReference>
<dbReference type="RefSeq" id="WP_183986536.1">
    <property type="nucleotide sequence ID" value="NZ_JACHHG010000005.1"/>
</dbReference>
<accession>A0A841HZB8</accession>
<feature type="signal peptide" evidence="1">
    <location>
        <begin position="1"/>
        <end position="23"/>
    </location>
</feature>
<keyword evidence="1" id="KW-0732">Signal</keyword>
<dbReference type="InterPro" id="IPR006179">
    <property type="entry name" value="5_nucleotidase/apyrase"/>
</dbReference>
<dbReference type="EC" id="3.1.3.5" evidence="3"/>
<protein>
    <submittedName>
        <fullName evidence="3">5'-nucleotidase</fullName>
        <ecNumber evidence="3">3.1.3.5</ecNumber>
    </submittedName>
</protein>
<dbReference type="Pfam" id="PF02872">
    <property type="entry name" value="5_nucleotid_C"/>
    <property type="match status" value="1"/>
</dbReference>
<dbReference type="InterPro" id="IPR036907">
    <property type="entry name" value="5'-Nucleotdase_C_sf"/>
</dbReference>
<proteinExistence type="inferred from homology"/>
<dbReference type="SUPFAM" id="SSF56300">
    <property type="entry name" value="Metallo-dependent phosphatases"/>
    <property type="match status" value="1"/>
</dbReference>
<dbReference type="Gene3D" id="3.60.21.10">
    <property type="match status" value="1"/>
</dbReference>
<feature type="domain" description="5'-Nucleotidase C-terminal" evidence="2">
    <location>
        <begin position="299"/>
        <end position="450"/>
    </location>
</feature>
<comment type="similarity">
    <text evidence="1">Belongs to the 5'-nucleotidase family.</text>
</comment>
<evidence type="ECO:0000313" key="4">
    <source>
        <dbReference type="Proteomes" id="UP000569951"/>
    </source>
</evidence>
<dbReference type="InterPro" id="IPR029052">
    <property type="entry name" value="Metallo-depent_PP-like"/>
</dbReference>
<evidence type="ECO:0000259" key="2">
    <source>
        <dbReference type="Pfam" id="PF02872"/>
    </source>
</evidence>
<feature type="chain" id="PRO_5033100586" evidence="1">
    <location>
        <begin position="24"/>
        <end position="490"/>
    </location>
</feature>
<evidence type="ECO:0000313" key="3">
    <source>
        <dbReference type="EMBL" id="MBB6098283.1"/>
    </source>
</evidence>
<comment type="caution">
    <text evidence="3">The sequence shown here is derived from an EMBL/GenBank/DDBJ whole genome shotgun (WGS) entry which is preliminary data.</text>
</comment>
<dbReference type="AlphaFoldDB" id="A0A841HZB8"/>
<dbReference type="EMBL" id="JACHHG010000005">
    <property type="protein sequence ID" value="MBB6098283.1"/>
    <property type="molecule type" value="Genomic_DNA"/>
</dbReference>
<reference evidence="3 4" key="1">
    <citation type="submission" date="2020-08" db="EMBL/GenBank/DDBJ databases">
        <title>Genomic Encyclopedia of Type Strains, Phase IV (KMG-IV): sequencing the most valuable type-strain genomes for metagenomic binning, comparative biology and taxonomic classification.</title>
        <authorList>
            <person name="Goeker M."/>
        </authorList>
    </citation>
    <scope>NUCLEOTIDE SEQUENCE [LARGE SCALE GENOMIC DNA]</scope>
    <source>
        <strain evidence="3 4">DSM 21458</strain>
    </source>
</reference>
<dbReference type="InterPro" id="IPR008334">
    <property type="entry name" value="5'-Nucleotdase_C"/>
</dbReference>
<dbReference type="Proteomes" id="UP000569951">
    <property type="component" value="Unassembled WGS sequence"/>
</dbReference>
<dbReference type="PANTHER" id="PTHR11575">
    <property type="entry name" value="5'-NUCLEOTIDASE-RELATED"/>
    <property type="match status" value="1"/>
</dbReference>
<gene>
    <name evidence="3" type="ORF">HNR42_001708</name>
</gene>
<organism evidence="3 4">
    <name type="scientific">Deinobacterium chartae</name>
    <dbReference type="NCBI Taxonomy" id="521158"/>
    <lineage>
        <taxon>Bacteria</taxon>
        <taxon>Thermotogati</taxon>
        <taxon>Deinococcota</taxon>
        <taxon>Deinococci</taxon>
        <taxon>Deinococcales</taxon>
        <taxon>Deinococcaceae</taxon>
        <taxon>Deinobacterium</taxon>
    </lineage>
</organism>
<keyword evidence="4" id="KW-1185">Reference proteome</keyword>
<dbReference type="GO" id="GO:0008253">
    <property type="term" value="F:5'-nucleotidase activity"/>
    <property type="evidence" value="ECO:0007669"/>
    <property type="project" value="UniProtKB-EC"/>
</dbReference>
<keyword evidence="1" id="KW-0547">Nucleotide-binding</keyword>
<dbReference type="PANTHER" id="PTHR11575:SF48">
    <property type="entry name" value="5'-NUCLEOTIDASE"/>
    <property type="match status" value="1"/>
</dbReference>
<evidence type="ECO:0000256" key="1">
    <source>
        <dbReference type="RuleBase" id="RU362119"/>
    </source>
</evidence>
<keyword evidence="1 3" id="KW-0378">Hydrolase</keyword>
<sequence length="490" mass="51884">MRFPVLTSFLFASGLIGSSFASAAGVSLLYFNDAHEIAPVDKGIRGGAARLRTLVNQVRAGQPDTLVVFGGDLAGGTLFGEFRGEPMVEALNLIGVDLANFGQHEFDFGAAQARKLVAQSKFPWITSNLTEKDGTPFNRLPTRWIKEIGGMKLGFFGLTTAMDTSSAGAEVVQADTLEAARREVAALQAERVDFIVAVTQQPVADDLNLAAKVPGIDIILSEEESETVTQISTVGRTVVAKPAGNITSVVRIDLLKKGEPVRVSVLAVDERVPEEPEVAALARKYMDELDRRLGETVITTTVPLDAGASNSRVGETALGNLIADAFRAALKADVAIMQGGGIRSDRVYPAGPLTLKNLTEILPFGNQVVLLEVDGATLQAALENGVSQVDKLSGRFPQVSGMTYAFDPKAPVGARVSQVTVGGQPLDRSKTYRLAVGSFLAAGGDGYGVLTGARMLVPATNGVRDVVALADYLRANPQVTPRVEGRILKR</sequence>
<name>A0A841HZB8_9DEIO</name>
<dbReference type="GO" id="GO:0000166">
    <property type="term" value="F:nucleotide binding"/>
    <property type="evidence" value="ECO:0007669"/>
    <property type="project" value="UniProtKB-KW"/>
</dbReference>
<dbReference type="PRINTS" id="PR01607">
    <property type="entry name" value="APYRASEFAMLY"/>
</dbReference>